<dbReference type="RefSeq" id="WP_023011897.1">
    <property type="nucleotide sequence ID" value="NZ_FOPY01000006.1"/>
</dbReference>
<evidence type="ECO:0000313" key="1">
    <source>
        <dbReference type="EMBL" id="SFH58429.1"/>
    </source>
</evidence>
<keyword evidence="2" id="KW-1185">Reference proteome</keyword>
<organism evidence="1 2">
    <name type="scientific">Modicisalibacter xianhensis</name>
    <dbReference type="NCBI Taxonomy" id="442341"/>
    <lineage>
        <taxon>Bacteria</taxon>
        <taxon>Pseudomonadati</taxon>
        <taxon>Pseudomonadota</taxon>
        <taxon>Gammaproteobacteria</taxon>
        <taxon>Oceanospirillales</taxon>
        <taxon>Halomonadaceae</taxon>
        <taxon>Modicisalibacter</taxon>
    </lineage>
</organism>
<dbReference type="EMBL" id="FOPY01000006">
    <property type="protein sequence ID" value="SFH58429.1"/>
    <property type="molecule type" value="Genomic_DNA"/>
</dbReference>
<gene>
    <name evidence="1" type="ORF">SAMN04487959_10640</name>
</gene>
<proteinExistence type="predicted"/>
<name>A0A1I3B8X5_9GAMM</name>
<dbReference type="InterPro" id="IPR045809">
    <property type="entry name" value="MobI"/>
</dbReference>
<protein>
    <submittedName>
        <fullName evidence="1">Uncharacterized protein</fullName>
    </submittedName>
</protein>
<sequence>MSKPKTIQEITDKWHEVARAGEFDHHQGRRMALDQCRQYLQSLSKSLDMERARLRYLAQRLSDHFWAHNEAHRTKETRGYPGHHGCRVRMLHGSLEMHWYYNTFVRVKNGKGHAVFSEHIRRALKHRYSKPAFNRAHDWERPIIDETEAGFEIVRIMNANLTHMRRLVRANLKQLDSLEAHFDGLQPPES</sequence>
<evidence type="ECO:0000313" key="2">
    <source>
        <dbReference type="Proteomes" id="UP000199040"/>
    </source>
</evidence>
<dbReference type="Proteomes" id="UP000199040">
    <property type="component" value="Unassembled WGS sequence"/>
</dbReference>
<dbReference type="STRING" id="442341.SAMN04487959_10640"/>
<dbReference type="Pfam" id="PF19456">
    <property type="entry name" value="MobI"/>
    <property type="match status" value="1"/>
</dbReference>
<dbReference type="AlphaFoldDB" id="A0A1I3B8X5"/>
<accession>A0A1I3B8X5</accession>
<reference evidence="1 2" key="1">
    <citation type="submission" date="2016-10" db="EMBL/GenBank/DDBJ databases">
        <authorList>
            <person name="de Groot N.N."/>
        </authorList>
    </citation>
    <scope>NUCLEOTIDE SEQUENCE [LARGE SCALE GENOMIC DNA]</scope>
    <source>
        <strain evidence="1 2">CGMCC 1.6848</strain>
    </source>
</reference>